<dbReference type="GO" id="GO:0005737">
    <property type="term" value="C:cytoplasm"/>
    <property type="evidence" value="ECO:0007669"/>
    <property type="project" value="TreeGrafter"/>
</dbReference>
<proteinExistence type="predicted"/>
<dbReference type="SUPFAM" id="SSF51735">
    <property type="entry name" value="NAD(P)-binding Rossmann-fold domains"/>
    <property type="match status" value="1"/>
</dbReference>
<reference evidence="3" key="1">
    <citation type="journal article" date="2020" name="Microbiol. Resour. Announc.">
        <title>Draft Genome Sequences of Thiorhodococcus mannitoliphagus and Thiorhodococcus minor, Purple Sulfur Photosynthetic Bacteria in the Gammaproteobacterial Family Chromatiaceae.</title>
        <authorList>
            <person name="Aviles F.A."/>
            <person name="Meyer T.E."/>
            <person name="Kyndt J.A."/>
        </authorList>
    </citation>
    <scope>NUCLEOTIDE SEQUENCE [LARGE SCALE GENOMIC DNA]</scope>
    <source>
        <strain evidence="3">DSM 18266</strain>
    </source>
</reference>
<dbReference type="InterPro" id="IPR036291">
    <property type="entry name" value="NAD(P)-bd_dom_sf"/>
</dbReference>
<sequence length="474" mass="52281">MIRSPGERPRLAIAGASGFVGTALLPRLAERFQVTALTRSPVRAAAPASIANVRWRHCDLFRASEVASSLAGMDYAVYLVHSLAPSSRLTQASPRDMDLVLADNFARAAAANGVRQILFVSGVMPQSFRFSPLPWSRREVEMVLASQGTPVTALRPSLILGPGGTGPNLLIDLVRRLPVLLLPPSSASRTRPIALPDLVRAILHCLGRPDDFSGAFDIGGAEELSYEQMLRQTSQALGLKRVILRVPLLPTPLVSLTARMISGAPTQMVGAIVESLPQDTVMQDNPLQQAIEPEALTFSEALKPCVDPLSRRPRPKPREQLLRADRALMRKEARVRSIQRVLLPPGQDAAWVSGNYFRWLGSCCWPLIRSQVDSAGDVEVWLRLPRLKLLSLRWLAHQSTADRQVYAICGGALARAGSAHARFEFQTLLDGRYTMTAIHEYAPALPWYLYIPTQALGHWLVMRRYQARLARLAR</sequence>
<dbReference type="InterPro" id="IPR051783">
    <property type="entry name" value="NAD(P)-dependent_oxidoreduct"/>
</dbReference>
<dbReference type="Gene3D" id="3.40.50.720">
    <property type="entry name" value="NAD(P)-binding Rossmann-like Domain"/>
    <property type="match status" value="1"/>
</dbReference>
<dbReference type="Proteomes" id="UP000471640">
    <property type="component" value="Unassembled WGS sequence"/>
</dbReference>
<protein>
    <submittedName>
        <fullName evidence="2">NAD(P)H-binding protein</fullName>
    </submittedName>
</protein>
<keyword evidence="3" id="KW-1185">Reference proteome</keyword>
<feature type="domain" description="NAD(P)-binding" evidence="1">
    <location>
        <begin position="15"/>
        <end position="126"/>
    </location>
</feature>
<evidence type="ECO:0000313" key="2">
    <source>
        <dbReference type="EMBL" id="NEX23382.1"/>
    </source>
</evidence>
<dbReference type="InterPro" id="IPR016040">
    <property type="entry name" value="NAD(P)-bd_dom"/>
</dbReference>
<reference evidence="2 3" key="2">
    <citation type="submission" date="2020-02" db="EMBL/GenBank/DDBJ databases">
        <title>Genome sequences of Thiorhodococcus mannitoliphagus and Thiorhodococcus minor, purple sulfur photosynthetic bacteria in the gammaproteobacterial family, Chromatiaceae.</title>
        <authorList>
            <person name="Aviles F.A."/>
            <person name="Meyer T.E."/>
            <person name="Kyndt J.A."/>
        </authorList>
    </citation>
    <scope>NUCLEOTIDE SEQUENCE [LARGE SCALE GENOMIC DNA]</scope>
    <source>
        <strain evidence="2 3">DSM 18266</strain>
    </source>
</reference>
<evidence type="ECO:0000313" key="3">
    <source>
        <dbReference type="Proteomes" id="UP000471640"/>
    </source>
</evidence>
<dbReference type="EMBL" id="JAAIJR010000195">
    <property type="protein sequence ID" value="NEX23382.1"/>
    <property type="molecule type" value="Genomic_DNA"/>
</dbReference>
<dbReference type="RefSeq" id="WP_164656815.1">
    <property type="nucleotide sequence ID" value="NZ_JAAIJR010000195.1"/>
</dbReference>
<organism evidence="2 3">
    <name type="scientific">Thiorhodococcus mannitoliphagus</name>
    <dbReference type="NCBI Taxonomy" id="329406"/>
    <lineage>
        <taxon>Bacteria</taxon>
        <taxon>Pseudomonadati</taxon>
        <taxon>Pseudomonadota</taxon>
        <taxon>Gammaproteobacteria</taxon>
        <taxon>Chromatiales</taxon>
        <taxon>Chromatiaceae</taxon>
        <taxon>Thiorhodococcus</taxon>
    </lineage>
</organism>
<evidence type="ECO:0000259" key="1">
    <source>
        <dbReference type="Pfam" id="PF13460"/>
    </source>
</evidence>
<dbReference type="AlphaFoldDB" id="A0A6P1E4C2"/>
<accession>A0A6P1E4C2</accession>
<dbReference type="PANTHER" id="PTHR48079:SF6">
    <property type="entry name" value="NAD(P)-BINDING DOMAIN-CONTAINING PROTEIN-RELATED"/>
    <property type="match status" value="1"/>
</dbReference>
<gene>
    <name evidence="2" type="ORF">G3480_24330</name>
</gene>
<dbReference type="PANTHER" id="PTHR48079">
    <property type="entry name" value="PROTEIN YEEZ"/>
    <property type="match status" value="1"/>
</dbReference>
<dbReference type="GO" id="GO:0004029">
    <property type="term" value="F:aldehyde dehydrogenase (NAD+) activity"/>
    <property type="evidence" value="ECO:0007669"/>
    <property type="project" value="TreeGrafter"/>
</dbReference>
<dbReference type="Pfam" id="PF13460">
    <property type="entry name" value="NAD_binding_10"/>
    <property type="match status" value="1"/>
</dbReference>
<comment type="caution">
    <text evidence="2">The sequence shown here is derived from an EMBL/GenBank/DDBJ whole genome shotgun (WGS) entry which is preliminary data.</text>
</comment>
<name>A0A6P1E4C2_9GAMM</name>